<comment type="caution">
    <text evidence="1">The sequence shown here is derived from an EMBL/GenBank/DDBJ whole genome shotgun (WGS) entry which is preliminary data.</text>
</comment>
<accession>A0A4S8J148</accession>
<evidence type="ECO:0000313" key="2">
    <source>
        <dbReference type="Proteomes" id="UP000317650"/>
    </source>
</evidence>
<keyword evidence="2" id="KW-1185">Reference proteome</keyword>
<organism evidence="1 2">
    <name type="scientific">Musa balbisiana</name>
    <name type="common">Banana</name>
    <dbReference type="NCBI Taxonomy" id="52838"/>
    <lineage>
        <taxon>Eukaryota</taxon>
        <taxon>Viridiplantae</taxon>
        <taxon>Streptophyta</taxon>
        <taxon>Embryophyta</taxon>
        <taxon>Tracheophyta</taxon>
        <taxon>Spermatophyta</taxon>
        <taxon>Magnoliopsida</taxon>
        <taxon>Liliopsida</taxon>
        <taxon>Zingiberales</taxon>
        <taxon>Musaceae</taxon>
        <taxon>Musa</taxon>
    </lineage>
</organism>
<reference evidence="1 2" key="1">
    <citation type="journal article" date="2019" name="Nat. Plants">
        <title>Genome sequencing of Musa balbisiana reveals subgenome evolution and function divergence in polyploid bananas.</title>
        <authorList>
            <person name="Yao X."/>
        </authorList>
    </citation>
    <scope>NUCLEOTIDE SEQUENCE [LARGE SCALE GENOMIC DNA]</scope>
    <source>
        <strain evidence="2">cv. DH-PKW</strain>
        <tissue evidence="1">Leaves</tissue>
    </source>
</reference>
<dbReference type="EMBL" id="PYDT01000008">
    <property type="protein sequence ID" value="THU54444.1"/>
    <property type="molecule type" value="Genomic_DNA"/>
</dbReference>
<dbReference type="AlphaFoldDB" id="A0A4S8J148"/>
<dbReference type="Proteomes" id="UP000317650">
    <property type="component" value="Chromosome 10"/>
</dbReference>
<gene>
    <name evidence="1" type="ORF">C4D60_Mb10t25150</name>
</gene>
<proteinExistence type="predicted"/>
<protein>
    <submittedName>
        <fullName evidence="1">Uncharacterized protein</fullName>
    </submittedName>
</protein>
<evidence type="ECO:0000313" key="1">
    <source>
        <dbReference type="EMBL" id="THU54444.1"/>
    </source>
</evidence>
<name>A0A4S8J148_MUSBA</name>
<sequence>MECQSARFGSQGRTGRWRLAHKCTGRHTTLHPPTALTKNKPANEALVLLPSPLCLPPLYLALVLGRPQ</sequence>